<dbReference type="InterPro" id="IPR018492">
    <property type="entry name" value="Ribosomal_eL8/Nhp2"/>
</dbReference>
<proteinExistence type="inferred from homology"/>
<comment type="function">
    <text evidence="6">Required for ribosome biogenesis. Part of a complex which catalyzes pseudouridylation of rRNA. This involves the isomerization of uridine such that the ribose is subsequently attached to C5, instead of the normal N1. Pseudouridine ('psi') residues may serve to stabilize the conformation of rRNAs.</text>
</comment>
<keyword evidence="5 6" id="KW-0687">Ribonucleoprotein</keyword>
<evidence type="ECO:0000256" key="2">
    <source>
        <dbReference type="ARBA" id="ARBA00007337"/>
    </source>
</evidence>
<sequence length="159" mass="17936">MGKSRKSTDDETKKVENDEEQAADSSRVSWEDKIKYLSPIAQPLASKKLTRRLYKAIKKAKANNCLMKGIKEVQKGLRKGEKGIVVLAGDVSPMDIISHIPLVCEESDIPYCFTPSKRELGEAYGSKRQACMVLIKEHEDFKDEFVECKTKIGELPLPY</sequence>
<dbReference type="RefSeq" id="XP_012946842.1">
    <property type="nucleotide sequence ID" value="XM_013091388.1"/>
</dbReference>
<dbReference type="GeneID" id="101858163"/>
<evidence type="ECO:0000256" key="4">
    <source>
        <dbReference type="ARBA" id="ARBA00023242"/>
    </source>
</evidence>
<comment type="similarity">
    <text evidence="2 6">Belongs to the eukaryotic ribosomal protein eL8 family.</text>
</comment>
<comment type="subcellular location">
    <subcellularLocation>
        <location evidence="1 6">Nucleus</location>
        <location evidence="1 6">Nucleolus</location>
    </subcellularLocation>
</comment>
<evidence type="ECO:0000256" key="6">
    <source>
        <dbReference type="RuleBase" id="RU366039"/>
    </source>
</evidence>
<feature type="region of interest" description="Disordered" evidence="7">
    <location>
        <begin position="1"/>
        <end position="28"/>
    </location>
</feature>
<dbReference type="InterPro" id="IPR050257">
    <property type="entry name" value="eL8/uL1-like"/>
</dbReference>
<evidence type="ECO:0000256" key="3">
    <source>
        <dbReference type="ARBA" id="ARBA00022884"/>
    </source>
</evidence>
<evidence type="ECO:0000256" key="7">
    <source>
        <dbReference type="SAM" id="MobiDB-lite"/>
    </source>
</evidence>
<keyword evidence="9" id="KW-1185">Reference proteome</keyword>
<keyword evidence="4 6" id="KW-0539">Nucleus</keyword>
<dbReference type="InterPro" id="IPR002415">
    <property type="entry name" value="H/ACA_rnp_Nhp2-like"/>
</dbReference>
<organism evidence="9 10">
    <name type="scientific">Aplysia californica</name>
    <name type="common">California sea hare</name>
    <dbReference type="NCBI Taxonomy" id="6500"/>
    <lineage>
        <taxon>Eukaryota</taxon>
        <taxon>Metazoa</taxon>
        <taxon>Spiralia</taxon>
        <taxon>Lophotrochozoa</taxon>
        <taxon>Mollusca</taxon>
        <taxon>Gastropoda</taxon>
        <taxon>Heterobranchia</taxon>
        <taxon>Euthyneura</taxon>
        <taxon>Tectipleura</taxon>
        <taxon>Aplysiida</taxon>
        <taxon>Aplysioidea</taxon>
        <taxon>Aplysiidae</taxon>
        <taxon>Aplysia</taxon>
    </lineage>
</organism>
<dbReference type="InterPro" id="IPR004038">
    <property type="entry name" value="Ribosomal_eL8/eL30/eS12/Gad45"/>
</dbReference>
<protein>
    <recommendedName>
        <fullName evidence="6">H/ACA ribonucleoprotein complex subunit 2</fullName>
    </recommendedName>
    <alternativeName>
        <fullName evidence="6">Nucleolar protein family A member 2</fullName>
    </alternativeName>
</protein>
<evidence type="ECO:0000256" key="5">
    <source>
        <dbReference type="ARBA" id="ARBA00023274"/>
    </source>
</evidence>
<dbReference type="PANTHER" id="PTHR23105">
    <property type="entry name" value="RIBOSOMAL PROTEIN L7AE FAMILY MEMBER"/>
    <property type="match status" value="1"/>
</dbReference>
<dbReference type="Gene3D" id="3.30.1330.30">
    <property type="match status" value="1"/>
</dbReference>
<dbReference type="Proteomes" id="UP000694888">
    <property type="component" value="Unplaced"/>
</dbReference>
<evidence type="ECO:0000313" key="9">
    <source>
        <dbReference type="Proteomes" id="UP000694888"/>
    </source>
</evidence>
<evidence type="ECO:0000256" key="1">
    <source>
        <dbReference type="ARBA" id="ARBA00004604"/>
    </source>
</evidence>
<accession>A0ABM1AFV6</accession>
<dbReference type="PRINTS" id="PR00883">
    <property type="entry name" value="NUCLEARHMG"/>
</dbReference>
<feature type="domain" description="Ribosomal protein eL8/eL30/eS12/Gadd45" evidence="8">
    <location>
        <begin position="52"/>
        <end position="143"/>
    </location>
</feature>
<evidence type="ECO:0000313" key="10">
    <source>
        <dbReference type="RefSeq" id="XP_012946842.1"/>
    </source>
</evidence>
<dbReference type="Pfam" id="PF01248">
    <property type="entry name" value="Ribosomal_L7Ae"/>
    <property type="match status" value="1"/>
</dbReference>
<dbReference type="InterPro" id="IPR029064">
    <property type="entry name" value="Ribosomal_eL30-like_sf"/>
</dbReference>
<name>A0ABM1AFV6_APLCA</name>
<dbReference type="PRINTS" id="PR00881">
    <property type="entry name" value="L7ARS6FAMILY"/>
</dbReference>
<dbReference type="SUPFAM" id="SSF55315">
    <property type="entry name" value="L30e-like"/>
    <property type="match status" value="1"/>
</dbReference>
<gene>
    <name evidence="10" type="primary">LOC101858163</name>
</gene>
<evidence type="ECO:0000259" key="8">
    <source>
        <dbReference type="Pfam" id="PF01248"/>
    </source>
</evidence>
<comment type="function">
    <text evidence="6">Common component of the spliceosome and rRNA processing machinery.</text>
</comment>
<keyword evidence="3 6" id="KW-0694">RNA-binding</keyword>
<feature type="compositionally biased region" description="Basic and acidic residues" evidence="7">
    <location>
        <begin position="1"/>
        <end position="16"/>
    </location>
</feature>
<reference evidence="10" key="1">
    <citation type="submission" date="2025-08" db="UniProtKB">
        <authorList>
            <consortium name="RefSeq"/>
        </authorList>
    </citation>
    <scope>IDENTIFICATION</scope>
</reference>